<dbReference type="InterPro" id="IPR011600">
    <property type="entry name" value="Pept_C14_caspase"/>
</dbReference>
<dbReference type="PROSITE" id="PS01122">
    <property type="entry name" value="CASPASE_CYS"/>
    <property type="match status" value="1"/>
</dbReference>
<dbReference type="PANTHER" id="PTHR22576">
    <property type="entry name" value="MUCOSA ASSOCIATED LYMPHOID TISSUE LYMPHOMA TRANSLOCATION PROTEIN 1/PARACASPASE"/>
    <property type="match status" value="1"/>
</dbReference>
<dbReference type="InterPro" id="IPR002138">
    <property type="entry name" value="Pept_C14_p10"/>
</dbReference>
<feature type="domain" description="Caspase family p20" evidence="4">
    <location>
        <begin position="209"/>
        <end position="337"/>
    </location>
</feature>
<dbReference type="GO" id="GO:0006508">
    <property type="term" value="P:proteolysis"/>
    <property type="evidence" value="ECO:0007669"/>
    <property type="project" value="InterPro"/>
</dbReference>
<dbReference type="PRINTS" id="PR00376">
    <property type="entry name" value="IL1BCENZYME"/>
</dbReference>
<dbReference type="EMBL" id="GDKW01002789">
    <property type="protein sequence ID" value="JAI53806.1"/>
    <property type="molecule type" value="mRNA"/>
</dbReference>
<evidence type="ECO:0000256" key="2">
    <source>
        <dbReference type="RuleBase" id="RU003971"/>
    </source>
</evidence>
<dbReference type="InterPro" id="IPR056260">
    <property type="entry name" value="Dredd_2nd"/>
</dbReference>
<dbReference type="Gene3D" id="3.40.50.1460">
    <property type="match status" value="1"/>
</dbReference>
<dbReference type="SUPFAM" id="SSF52129">
    <property type="entry name" value="Caspase-like"/>
    <property type="match status" value="1"/>
</dbReference>
<proteinExistence type="evidence at transcript level"/>
<dbReference type="Pfam" id="PF23725">
    <property type="entry name" value="Dredd_N"/>
    <property type="match status" value="1"/>
</dbReference>
<sequence>LQKIKTAEQTLKPYEIVSIMFLLHNDAKKTFTDLEQYFKDGNSNLICQWCSDAIGSIDNWESKFYESIYLIKNYKLLLQFNIEAVNAVHQYNHGYLIPNVRVGLYKMCENLIGSDVEALLKKMGETELRYRNYLEIYLLKWISEEKLCIEDEINIRPLLDFLTIEFNGDNSIHKKTLAELLLGLQDSQCDDLMEKSLANEAYSIIDPNNIGFCLIINQKKFTPDPSNEGLQLNERIGTEKDCDSLERMLKMLKFEFEFVHNVASTNIRTTIQEKVKTHFKPNHSIFMLIILSHGYKGLIFGSDSKPVKITSIDYSLLLSELQGKPKVIIIQACQGDTYLIASKLVTDAPISVWPKDTIFCMATIPNFASYRHVEKGTWYIQTMCEVFEQHPDFELTKLLKIVQKRHSNQSVFNTEEKLRSMPEFHSRLEKDLYFTIRKVE</sequence>
<reference evidence="5" key="1">
    <citation type="journal article" date="2016" name="PLoS Negl. Trop. Dis.">
        <title>A Deep Insight into the Sialome of Rhodnius neglectus, a Vector of Chagas Disease.</title>
        <authorList>
            <person name="Santiago P.B."/>
            <person name="Assumpcao T.C."/>
            <person name="Araujo C.N."/>
            <person name="Bastos I.M."/>
            <person name="Neves D."/>
            <person name="Silva I.G."/>
            <person name="Charneau S."/>
            <person name="Queiroz R.M."/>
            <person name="Raiol T."/>
            <person name="Oliveira J.V."/>
            <person name="Sousa M.V."/>
            <person name="Calvo E."/>
            <person name="Ribeiro J.M."/>
            <person name="Santana J.M."/>
        </authorList>
    </citation>
    <scope>NUCLEOTIDE SEQUENCE</scope>
    <source>
        <tissue evidence="5">Salivary glands</tissue>
    </source>
</reference>
<dbReference type="AlphaFoldDB" id="A0A0P4VM36"/>
<name>A0A0P4VM36_9HEMI</name>
<evidence type="ECO:0000313" key="5">
    <source>
        <dbReference type="EMBL" id="JAI53806.1"/>
    </source>
</evidence>
<dbReference type="Pfam" id="PF23724">
    <property type="entry name" value="Dredd_2nd"/>
    <property type="match status" value="1"/>
</dbReference>
<dbReference type="InterPro" id="IPR033139">
    <property type="entry name" value="Caspase_cys_AS"/>
</dbReference>
<dbReference type="InterPro" id="IPR015917">
    <property type="entry name" value="Pept_C14A"/>
</dbReference>
<feature type="non-terminal residue" evidence="5">
    <location>
        <position position="1"/>
    </location>
</feature>
<evidence type="ECO:0000256" key="1">
    <source>
        <dbReference type="ARBA" id="ARBA00010134"/>
    </source>
</evidence>
<dbReference type="InterPro" id="IPR001309">
    <property type="entry name" value="Pept_C14_p20"/>
</dbReference>
<feature type="domain" description="Caspase family p10" evidence="3">
    <location>
        <begin position="355"/>
        <end position="436"/>
    </location>
</feature>
<dbReference type="InterPro" id="IPR029030">
    <property type="entry name" value="Caspase-like_dom_sf"/>
</dbReference>
<protein>
    <submittedName>
        <fullName evidence="5">Putative caspase</fullName>
    </submittedName>
</protein>
<dbReference type="Pfam" id="PF00656">
    <property type="entry name" value="Peptidase_C14"/>
    <property type="match status" value="1"/>
</dbReference>
<evidence type="ECO:0000259" key="4">
    <source>
        <dbReference type="PROSITE" id="PS50208"/>
    </source>
</evidence>
<accession>A0A0P4VM36</accession>
<comment type="similarity">
    <text evidence="1 2">Belongs to the peptidase C14A family.</text>
</comment>
<dbReference type="PROSITE" id="PS50207">
    <property type="entry name" value="CASPASE_P10"/>
    <property type="match status" value="1"/>
</dbReference>
<dbReference type="GO" id="GO:0004197">
    <property type="term" value="F:cysteine-type endopeptidase activity"/>
    <property type="evidence" value="ECO:0007669"/>
    <property type="project" value="InterPro"/>
</dbReference>
<dbReference type="InterPro" id="IPR052039">
    <property type="entry name" value="Caspase-related_regulators"/>
</dbReference>
<organism evidence="5">
    <name type="scientific">Rhodnius neglectus</name>
    <dbReference type="NCBI Taxonomy" id="72488"/>
    <lineage>
        <taxon>Eukaryota</taxon>
        <taxon>Metazoa</taxon>
        <taxon>Ecdysozoa</taxon>
        <taxon>Arthropoda</taxon>
        <taxon>Hexapoda</taxon>
        <taxon>Insecta</taxon>
        <taxon>Pterygota</taxon>
        <taxon>Neoptera</taxon>
        <taxon>Paraneoptera</taxon>
        <taxon>Hemiptera</taxon>
        <taxon>Heteroptera</taxon>
        <taxon>Panheteroptera</taxon>
        <taxon>Cimicomorpha</taxon>
        <taxon>Reduviidae</taxon>
        <taxon>Triatominae</taxon>
        <taxon>Rhodnius</taxon>
    </lineage>
</organism>
<evidence type="ECO:0000259" key="3">
    <source>
        <dbReference type="PROSITE" id="PS50207"/>
    </source>
</evidence>
<dbReference type="SMART" id="SM00115">
    <property type="entry name" value="CASc"/>
    <property type="match status" value="1"/>
</dbReference>
<dbReference type="InterPro" id="IPR056259">
    <property type="entry name" value="Dredd_N"/>
</dbReference>
<dbReference type="PANTHER" id="PTHR22576:SF41">
    <property type="entry name" value="CASPASE 14, APOPTOSIS-RELATED CYSTEINE PEPTIDASE"/>
    <property type="match status" value="1"/>
</dbReference>
<dbReference type="PROSITE" id="PS50208">
    <property type="entry name" value="CASPASE_P20"/>
    <property type="match status" value="1"/>
</dbReference>